<evidence type="ECO:0000313" key="2">
    <source>
        <dbReference type="Proteomes" id="UP000677082"/>
    </source>
</evidence>
<dbReference type="AlphaFoldDB" id="A0A919T5M7"/>
<proteinExistence type="predicted"/>
<dbReference type="RefSeq" id="WP_213005767.1">
    <property type="nucleotide sequence ID" value="NZ_BOQN01000019.1"/>
</dbReference>
<gene>
    <name evidence="1" type="ORF">Ato02nite_016070</name>
</gene>
<organism evidence="1 2">
    <name type="scientific">Paractinoplanes toevensis</name>
    <dbReference type="NCBI Taxonomy" id="571911"/>
    <lineage>
        <taxon>Bacteria</taxon>
        <taxon>Bacillati</taxon>
        <taxon>Actinomycetota</taxon>
        <taxon>Actinomycetes</taxon>
        <taxon>Micromonosporales</taxon>
        <taxon>Micromonosporaceae</taxon>
        <taxon>Paractinoplanes</taxon>
    </lineage>
</organism>
<dbReference type="Proteomes" id="UP000677082">
    <property type="component" value="Unassembled WGS sequence"/>
</dbReference>
<keyword evidence="2" id="KW-1185">Reference proteome</keyword>
<reference evidence="1 2" key="1">
    <citation type="submission" date="2021-03" db="EMBL/GenBank/DDBJ databases">
        <title>Whole genome shotgun sequence of Actinoplanes toevensis NBRC 105298.</title>
        <authorList>
            <person name="Komaki H."/>
            <person name="Tamura T."/>
        </authorList>
    </citation>
    <scope>NUCLEOTIDE SEQUENCE [LARGE SCALE GENOMIC DNA]</scope>
    <source>
        <strain evidence="1 2">NBRC 105298</strain>
    </source>
</reference>
<sequence length="130" mass="14161">MHPSSSFLATGAVEGASPFFVGVEPTSWESSGTTHQPLQDMKAAMPAMTTGLSTAEKLVLAAIKRWVANADDATATSLMSTYESDYVRIDGPSVWVEFVCQNGVVLQNQIHYHTVYRDHTRDNGGEFTFS</sequence>
<dbReference type="Pfam" id="PF12006">
    <property type="entry name" value="DUF3500"/>
    <property type="match status" value="1"/>
</dbReference>
<accession>A0A919T5M7</accession>
<dbReference type="EMBL" id="BOQN01000019">
    <property type="protein sequence ID" value="GIM89814.1"/>
    <property type="molecule type" value="Genomic_DNA"/>
</dbReference>
<dbReference type="InterPro" id="IPR021889">
    <property type="entry name" value="DUF3500"/>
</dbReference>
<evidence type="ECO:0000313" key="1">
    <source>
        <dbReference type="EMBL" id="GIM89814.1"/>
    </source>
</evidence>
<comment type="caution">
    <text evidence="1">The sequence shown here is derived from an EMBL/GenBank/DDBJ whole genome shotgun (WGS) entry which is preliminary data.</text>
</comment>
<protein>
    <submittedName>
        <fullName evidence="1">Uncharacterized protein</fullName>
    </submittedName>
</protein>
<name>A0A919T5M7_9ACTN</name>